<dbReference type="Proteomes" id="UP001489719">
    <property type="component" value="Unassembled WGS sequence"/>
</dbReference>
<reference evidence="2" key="1">
    <citation type="journal article" date="2024" name="Front. Bioeng. Biotechnol.">
        <title>Genome-scale model development and genomic sequencing of the oleaginous clade Lipomyces.</title>
        <authorList>
            <person name="Czajka J.J."/>
            <person name="Han Y."/>
            <person name="Kim J."/>
            <person name="Mondo S.J."/>
            <person name="Hofstad B.A."/>
            <person name="Robles A."/>
            <person name="Haridas S."/>
            <person name="Riley R."/>
            <person name="LaButti K."/>
            <person name="Pangilinan J."/>
            <person name="Andreopoulos W."/>
            <person name="Lipzen A."/>
            <person name="Yan J."/>
            <person name="Wang M."/>
            <person name="Ng V."/>
            <person name="Grigoriev I.V."/>
            <person name="Spatafora J.W."/>
            <person name="Magnuson J.K."/>
            <person name="Baker S.E."/>
            <person name="Pomraning K.R."/>
        </authorList>
    </citation>
    <scope>NUCLEOTIDE SEQUENCE [LARGE SCALE GENOMIC DNA]</scope>
    <source>
        <strain evidence="2">CBS 10300</strain>
    </source>
</reference>
<dbReference type="EMBL" id="MU970100">
    <property type="protein sequence ID" value="KAK9321382.1"/>
    <property type="molecule type" value="Genomic_DNA"/>
</dbReference>
<proteinExistence type="predicted"/>
<protein>
    <submittedName>
        <fullName evidence="1">Uncharacterized protein</fullName>
    </submittedName>
</protein>
<comment type="caution">
    <text evidence="1">The sequence shown here is derived from an EMBL/GenBank/DDBJ whole genome shotgun (WGS) entry which is preliminary data.</text>
</comment>
<evidence type="ECO:0000313" key="1">
    <source>
        <dbReference type="EMBL" id="KAK9321382.1"/>
    </source>
</evidence>
<evidence type="ECO:0000313" key="2">
    <source>
        <dbReference type="Proteomes" id="UP001489719"/>
    </source>
</evidence>
<name>A0ACC3TKH6_9ASCO</name>
<accession>A0ACC3TKH6</accession>
<sequence>MTTAELKPRSPKVRKVKDSCQQSVAEFFAVLVVARRFYTASYTPAGHRTTSRSAGYEKLNWKTIFESFLGRQRSVIDKNPISYFGGLYGILFLQKSKPRRIRIHQAQEVWDHAYWILPLCDGLRQILDEILASITGPRPETEMEPLADDVDLNSFISRLEMSWSPTVAQTENDVAESLARGALLGKGEIALNMFNETDELLNELDVFSTLGM</sequence>
<organism evidence="1 2">
    <name type="scientific">Lipomyces orientalis</name>
    <dbReference type="NCBI Taxonomy" id="1233043"/>
    <lineage>
        <taxon>Eukaryota</taxon>
        <taxon>Fungi</taxon>
        <taxon>Dikarya</taxon>
        <taxon>Ascomycota</taxon>
        <taxon>Saccharomycotina</taxon>
        <taxon>Lipomycetes</taxon>
        <taxon>Lipomycetales</taxon>
        <taxon>Lipomycetaceae</taxon>
        <taxon>Lipomyces</taxon>
    </lineage>
</organism>
<keyword evidence="2" id="KW-1185">Reference proteome</keyword>
<gene>
    <name evidence="1" type="ORF">V1517DRAFT_347313</name>
</gene>